<gene>
    <name evidence="1" type="ORF">SNR37_003234</name>
</gene>
<accession>A0ABU7G344</accession>
<reference evidence="2" key="1">
    <citation type="submission" date="2023-07" db="EMBL/GenBank/DDBJ databases">
        <title>Draft genome sequence of Agarivorans aestuarii strain ZMCS4, a CAZymes producing bacteria isolated from the marine brown algae Clodostephus spongiosus.</title>
        <authorList>
            <person name="Lorente B."/>
            <person name="Cabral C."/>
            <person name="Frias J."/>
            <person name="Faria J."/>
            <person name="Toubarro D."/>
        </authorList>
    </citation>
    <scope>NUCLEOTIDE SEQUENCE [LARGE SCALE GENOMIC DNA]</scope>
    <source>
        <strain evidence="2">ZMCS4</strain>
    </source>
</reference>
<dbReference type="Proteomes" id="UP001310248">
    <property type="component" value="Unassembled WGS sequence"/>
</dbReference>
<proteinExistence type="predicted"/>
<name>A0ABU7G344_9ALTE</name>
<dbReference type="EMBL" id="JAYDYW010000006">
    <property type="protein sequence ID" value="MEE1673807.1"/>
    <property type="molecule type" value="Genomic_DNA"/>
</dbReference>
<sequence length="187" mass="20529">MNTTQQSGQGYQHKDNLFIDAPLATFIEQKLLGNNTADAAQFFEALSVLVEEFGGTYRKLNQSCQEMACEIHLKQCQASADKPSTINISHGSSKAILDEYSCAIPSCLLDVLTTTVIANKQDMMLSLSTTNQAEAELMEAVFARAHCLMGFDSQHIEVIRPVDNVACIAQARERAEYHDTPAMLSHG</sequence>
<evidence type="ECO:0000313" key="1">
    <source>
        <dbReference type="EMBL" id="MEE1673807.1"/>
    </source>
</evidence>
<evidence type="ECO:0000313" key="2">
    <source>
        <dbReference type="Proteomes" id="UP001310248"/>
    </source>
</evidence>
<organism evidence="1 2">
    <name type="scientific">Agarivorans aestuarii</name>
    <dbReference type="NCBI Taxonomy" id="1563703"/>
    <lineage>
        <taxon>Bacteria</taxon>
        <taxon>Pseudomonadati</taxon>
        <taxon>Pseudomonadota</taxon>
        <taxon>Gammaproteobacteria</taxon>
        <taxon>Alteromonadales</taxon>
        <taxon>Alteromonadaceae</taxon>
        <taxon>Agarivorans</taxon>
    </lineage>
</organism>
<keyword evidence="2" id="KW-1185">Reference proteome</keyword>
<comment type="caution">
    <text evidence="1">The sequence shown here is derived from an EMBL/GenBank/DDBJ whole genome shotgun (WGS) entry which is preliminary data.</text>
</comment>
<protein>
    <submittedName>
        <fullName evidence="1">Uncharacterized protein</fullName>
    </submittedName>
</protein>
<reference evidence="1 2" key="2">
    <citation type="submission" date="2023-12" db="EMBL/GenBank/DDBJ databases">
        <authorList>
            <consortium name="Cladostephus spongiosus"/>
            <person name="Lorente B."/>
            <person name="Cabral C."/>
            <person name="Frias J."/>
            <person name="Faria J."/>
            <person name="Toubarro D."/>
        </authorList>
    </citation>
    <scope>NUCLEOTIDE SEQUENCE [LARGE SCALE GENOMIC DNA]</scope>
    <source>
        <strain evidence="1 2">ZMCS4</strain>
    </source>
</reference>
<dbReference type="RefSeq" id="WP_329775051.1">
    <property type="nucleotide sequence ID" value="NZ_JAYDYW010000006.1"/>
</dbReference>